<gene>
    <name evidence="7" type="ORF">V865_001470</name>
</gene>
<dbReference type="PANTHER" id="PTHR31001:SF56">
    <property type="entry name" value="ZN(2)-C6 FUNGAL-TYPE DOMAIN-CONTAINING PROTEIN"/>
    <property type="match status" value="1"/>
</dbReference>
<keyword evidence="8" id="KW-1185">Reference proteome</keyword>
<dbReference type="SUPFAM" id="SSF57701">
    <property type="entry name" value="Zn2/Cys6 DNA-binding domain"/>
    <property type="match status" value="1"/>
</dbReference>
<evidence type="ECO:0000313" key="7">
    <source>
        <dbReference type="EMBL" id="WWD03418.1"/>
    </source>
</evidence>
<feature type="compositionally biased region" description="Polar residues" evidence="5">
    <location>
        <begin position="7"/>
        <end position="17"/>
    </location>
</feature>
<dbReference type="RefSeq" id="XP_066081385.1">
    <property type="nucleotide sequence ID" value="XM_066225288.1"/>
</dbReference>
<dbReference type="KEGG" id="ker:91100274"/>
<dbReference type="InterPro" id="IPR007219">
    <property type="entry name" value="XnlR_reg_dom"/>
</dbReference>
<dbReference type="InterPro" id="IPR036864">
    <property type="entry name" value="Zn2-C6_fun-type_DNA-bd_sf"/>
</dbReference>
<evidence type="ECO:0000256" key="5">
    <source>
        <dbReference type="SAM" id="MobiDB-lite"/>
    </source>
</evidence>
<dbReference type="Gene3D" id="4.10.240.10">
    <property type="entry name" value="Zn(2)-C6 fungal-type DNA-binding domain"/>
    <property type="match status" value="1"/>
</dbReference>
<dbReference type="Pfam" id="PF04082">
    <property type="entry name" value="Fungal_trans"/>
    <property type="match status" value="1"/>
</dbReference>
<accession>A0AAX4KC12</accession>
<name>A0AAX4KC12_9TREE</name>
<evidence type="ECO:0000256" key="3">
    <source>
        <dbReference type="ARBA" id="ARBA00023242"/>
    </source>
</evidence>
<evidence type="ECO:0000259" key="6">
    <source>
        <dbReference type="PROSITE" id="PS50048"/>
    </source>
</evidence>
<proteinExistence type="predicted"/>
<evidence type="ECO:0000313" key="8">
    <source>
        <dbReference type="Proteomes" id="UP001358614"/>
    </source>
</evidence>
<evidence type="ECO:0000256" key="2">
    <source>
        <dbReference type="ARBA" id="ARBA00022723"/>
    </source>
</evidence>
<dbReference type="GO" id="GO:0003677">
    <property type="term" value="F:DNA binding"/>
    <property type="evidence" value="ECO:0007669"/>
    <property type="project" value="InterPro"/>
</dbReference>
<dbReference type="SMART" id="SM00066">
    <property type="entry name" value="GAL4"/>
    <property type="match status" value="1"/>
</dbReference>
<comment type="subcellular location">
    <subcellularLocation>
        <location evidence="1">Nucleus</location>
    </subcellularLocation>
</comment>
<feature type="coiled-coil region" evidence="4">
    <location>
        <begin position="587"/>
        <end position="614"/>
    </location>
</feature>
<dbReference type="GO" id="GO:0005634">
    <property type="term" value="C:nucleus"/>
    <property type="evidence" value="ECO:0007669"/>
    <property type="project" value="UniProtKB-SubCell"/>
</dbReference>
<dbReference type="CDD" id="cd12148">
    <property type="entry name" value="fungal_TF_MHR"/>
    <property type="match status" value="1"/>
</dbReference>
<dbReference type="GO" id="GO:0006351">
    <property type="term" value="P:DNA-templated transcription"/>
    <property type="evidence" value="ECO:0007669"/>
    <property type="project" value="InterPro"/>
</dbReference>
<dbReference type="AlphaFoldDB" id="A0AAX4KC12"/>
<dbReference type="InterPro" id="IPR001138">
    <property type="entry name" value="Zn2Cys6_DnaBD"/>
</dbReference>
<dbReference type="Pfam" id="PF00172">
    <property type="entry name" value="Zn_clus"/>
    <property type="match status" value="1"/>
</dbReference>
<organism evidence="7 8">
    <name type="scientific">Kwoniella europaea PYCC6329</name>
    <dbReference type="NCBI Taxonomy" id="1423913"/>
    <lineage>
        <taxon>Eukaryota</taxon>
        <taxon>Fungi</taxon>
        <taxon>Dikarya</taxon>
        <taxon>Basidiomycota</taxon>
        <taxon>Agaricomycotina</taxon>
        <taxon>Tremellomycetes</taxon>
        <taxon>Tremellales</taxon>
        <taxon>Cryptococcaceae</taxon>
        <taxon>Kwoniella</taxon>
    </lineage>
</organism>
<dbReference type="GO" id="GO:0008270">
    <property type="term" value="F:zinc ion binding"/>
    <property type="evidence" value="ECO:0007669"/>
    <property type="project" value="InterPro"/>
</dbReference>
<keyword evidence="3" id="KW-0539">Nucleus</keyword>
<keyword evidence="2" id="KW-0479">Metal-binding</keyword>
<dbReference type="SMART" id="SM00906">
    <property type="entry name" value="Fungal_trans"/>
    <property type="match status" value="1"/>
</dbReference>
<dbReference type="Proteomes" id="UP001358614">
    <property type="component" value="Chromosome 1"/>
</dbReference>
<dbReference type="PANTHER" id="PTHR31001">
    <property type="entry name" value="UNCHARACTERIZED TRANSCRIPTIONAL REGULATORY PROTEIN"/>
    <property type="match status" value="1"/>
</dbReference>
<dbReference type="PROSITE" id="PS50048">
    <property type="entry name" value="ZN2_CY6_FUNGAL_2"/>
    <property type="match status" value="1"/>
</dbReference>
<dbReference type="PROSITE" id="PS00463">
    <property type="entry name" value="ZN2_CY6_FUNGAL_1"/>
    <property type="match status" value="1"/>
</dbReference>
<sequence length="744" mass="83848">MSDRQAESASTRLGSQSSRRKATRHQPIVSCLECRRMKWKCDRQFPCANCRKRGLESLCPNGQLRSLRGQYEQTSEDIENLKKRNALLKEALEEAVRQGFEISGLGNGLDDISVVDARLTEMVTSATSTERYAQALVGRESSTEESTHGHLIVGDEPGSSSFFGNAGAHYHLHVSGEGSDSPMRGERPFIADDISAERSDTFPFPNLAPITVENLLLLSPSRHDAERWSRIYFDDAAILHHSVDPQIYWANVFPRLFGNANISDQARGQSLNSHELGLVFLVLACGAAMDTSLPPYNEIAERFFRLGRTALSINPGDSLPFIQSIHIMSRYLSNSFKGPKTTLGFWTHLGMAVRSAQSMGLHRDGLRWNLSDEELEMRRRLFWEIYTEDILQSMTQARPRLHHYKYRLARILSKVNDVQVNVVPSQYKDVLAIHDLLKKFEEELPPVLRTNHVIGPHMERSVHYQRMTLRLLIMEGYLFLHRVQFFKALKDSSHEPLTSPFRFSYVAELEASRVILLILQDALAMDDQLACRFLIFFFHAFTAIVNFAAVVIRSPLSSLAKASLIQAEHGVRLFESIPDGFRARNDLPLIRKLLDEARKSIESLNNENRKQSEIDVNSFGFGTKLVRLSTRPLAQAEAIIPSAQNGKSFGLDFNFPTTLADAFEMTNQADPTSEQNCPSEYAVPTFSEDDNNLLDWLSADWTSAFVSSSDQYHAVDQSGSSARVEEDFVNLMTSIGLFASNDQT</sequence>
<dbReference type="CDD" id="cd00067">
    <property type="entry name" value="GAL4"/>
    <property type="match status" value="1"/>
</dbReference>
<dbReference type="EMBL" id="CP144089">
    <property type="protein sequence ID" value="WWD03418.1"/>
    <property type="molecule type" value="Genomic_DNA"/>
</dbReference>
<dbReference type="GO" id="GO:0000981">
    <property type="term" value="F:DNA-binding transcription factor activity, RNA polymerase II-specific"/>
    <property type="evidence" value="ECO:0007669"/>
    <property type="project" value="InterPro"/>
</dbReference>
<dbReference type="InterPro" id="IPR050613">
    <property type="entry name" value="Sec_Metabolite_Reg"/>
</dbReference>
<reference evidence="7 8" key="1">
    <citation type="submission" date="2024-01" db="EMBL/GenBank/DDBJ databases">
        <title>Comparative genomics of Cryptococcus and Kwoniella reveals pathogenesis evolution and contrasting modes of karyotype evolution via chromosome fusion or intercentromeric recombination.</title>
        <authorList>
            <person name="Coelho M.A."/>
            <person name="David-Palma M."/>
            <person name="Shea T."/>
            <person name="Bowers K."/>
            <person name="McGinley-Smith S."/>
            <person name="Mohammad A.W."/>
            <person name="Gnirke A."/>
            <person name="Yurkov A.M."/>
            <person name="Nowrousian M."/>
            <person name="Sun S."/>
            <person name="Cuomo C.A."/>
            <person name="Heitman J."/>
        </authorList>
    </citation>
    <scope>NUCLEOTIDE SEQUENCE [LARGE SCALE GENOMIC DNA]</scope>
    <source>
        <strain evidence="7 8">PYCC6329</strain>
    </source>
</reference>
<feature type="coiled-coil region" evidence="4">
    <location>
        <begin position="64"/>
        <end position="98"/>
    </location>
</feature>
<evidence type="ECO:0000256" key="1">
    <source>
        <dbReference type="ARBA" id="ARBA00004123"/>
    </source>
</evidence>
<evidence type="ECO:0000256" key="4">
    <source>
        <dbReference type="SAM" id="Coils"/>
    </source>
</evidence>
<keyword evidence="4" id="KW-0175">Coiled coil</keyword>
<protein>
    <recommendedName>
        <fullName evidence="6">Zn(2)-C6 fungal-type domain-containing protein</fullName>
    </recommendedName>
</protein>
<feature type="domain" description="Zn(2)-C6 fungal-type" evidence="6">
    <location>
        <begin position="30"/>
        <end position="59"/>
    </location>
</feature>
<dbReference type="GeneID" id="91100274"/>
<feature type="region of interest" description="Disordered" evidence="5">
    <location>
        <begin position="1"/>
        <end position="21"/>
    </location>
</feature>